<evidence type="ECO:0000256" key="5">
    <source>
        <dbReference type="ARBA" id="ARBA00022679"/>
    </source>
</evidence>
<keyword evidence="7" id="KW-0547">Nucleotide-binding</keyword>
<reference evidence="15" key="2">
    <citation type="submission" date="2015-06" db="UniProtKB">
        <authorList>
            <consortium name="EnsemblPlants"/>
        </authorList>
    </citation>
    <scope>IDENTIFICATION</scope>
</reference>
<dbReference type="Gramene" id="Bo00763s140.1">
    <property type="protein sequence ID" value="Bo00763s140.1"/>
    <property type="gene ID" value="Bo00763s140"/>
</dbReference>
<dbReference type="GO" id="GO:0005886">
    <property type="term" value="C:plasma membrane"/>
    <property type="evidence" value="ECO:0007669"/>
    <property type="project" value="UniProtKB-SubCell"/>
</dbReference>
<dbReference type="EnsemblPlants" id="Bo00763s140.1">
    <property type="protein sequence ID" value="Bo00763s140.1"/>
    <property type="gene ID" value="Bo00763s140"/>
</dbReference>
<keyword evidence="10" id="KW-1133">Transmembrane helix</keyword>
<keyword evidence="6" id="KW-0812">Transmembrane</keyword>
<dbReference type="PANTHER" id="PTHR47982">
    <property type="entry name" value="PROLINE-RICH RECEPTOR-LIKE PROTEIN KINASE PERK4"/>
    <property type="match status" value="1"/>
</dbReference>
<accession>A0A0D2ZQY9</accession>
<dbReference type="InterPro" id="IPR047117">
    <property type="entry name" value="PERK1-13-like"/>
</dbReference>
<dbReference type="EC" id="2.7.11.1" evidence="2"/>
<evidence type="ECO:0000259" key="14">
    <source>
        <dbReference type="PROSITE" id="PS50011"/>
    </source>
</evidence>
<dbReference type="OMA" id="GHEANKD"/>
<evidence type="ECO:0000256" key="13">
    <source>
        <dbReference type="ARBA" id="ARBA00048679"/>
    </source>
</evidence>
<dbReference type="GO" id="GO:0004674">
    <property type="term" value="F:protein serine/threonine kinase activity"/>
    <property type="evidence" value="ECO:0007669"/>
    <property type="project" value="UniProtKB-KW"/>
</dbReference>
<comment type="catalytic activity">
    <reaction evidence="13">
        <text>L-seryl-[protein] + ATP = O-phospho-L-seryl-[protein] + ADP + H(+)</text>
        <dbReference type="Rhea" id="RHEA:17989"/>
        <dbReference type="Rhea" id="RHEA-COMP:9863"/>
        <dbReference type="Rhea" id="RHEA-COMP:11604"/>
        <dbReference type="ChEBI" id="CHEBI:15378"/>
        <dbReference type="ChEBI" id="CHEBI:29999"/>
        <dbReference type="ChEBI" id="CHEBI:30616"/>
        <dbReference type="ChEBI" id="CHEBI:83421"/>
        <dbReference type="ChEBI" id="CHEBI:456216"/>
        <dbReference type="EC" id="2.7.11.1"/>
    </reaction>
</comment>
<evidence type="ECO:0000256" key="9">
    <source>
        <dbReference type="ARBA" id="ARBA00022840"/>
    </source>
</evidence>
<feature type="domain" description="Protein kinase" evidence="14">
    <location>
        <begin position="1"/>
        <end position="96"/>
    </location>
</feature>
<keyword evidence="11" id="KW-0472">Membrane</keyword>
<dbReference type="HOGENOM" id="CLU_000288_21_4_1"/>
<organism evidence="15 16">
    <name type="scientific">Brassica oleracea var. oleracea</name>
    <dbReference type="NCBI Taxonomy" id="109376"/>
    <lineage>
        <taxon>Eukaryota</taxon>
        <taxon>Viridiplantae</taxon>
        <taxon>Streptophyta</taxon>
        <taxon>Embryophyta</taxon>
        <taxon>Tracheophyta</taxon>
        <taxon>Spermatophyta</taxon>
        <taxon>Magnoliopsida</taxon>
        <taxon>eudicotyledons</taxon>
        <taxon>Gunneridae</taxon>
        <taxon>Pentapetalae</taxon>
        <taxon>rosids</taxon>
        <taxon>malvids</taxon>
        <taxon>Brassicales</taxon>
        <taxon>Brassicaceae</taxon>
        <taxon>Brassiceae</taxon>
        <taxon>Brassica</taxon>
    </lineage>
</organism>
<sequence>MRVKMVSVNMKSGNPKTIHRDVKAANVHIDDSYEAKLADFRLVKCCLHNDTHVSNRIMGTCGYLAPEYASSGKLSDKSDVFSLGVMLLELITGRRR</sequence>
<dbReference type="Pfam" id="PF00069">
    <property type="entry name" value="Pkinase"/>
    <property type="match status" value="1"/>
</dbReference>
<keyword evidence="9" id="KW-0067">ATP-binding</keyword>
<dbReference type="Proteomes" id="UP000032141">
    <property type="component" value="Unassembled WGS sequence"/>
</dbReference>
<evidence type="ECO:0000256" key="3">
    <source>
        <dbReference type="ARBA" id="ARBA00022475"/>
    </source>
</evidence>
<evidence type="ECO:0000256" key="11">
    <source>
        <dbReference type="ARBA" id="ARBA00023136"/>
    </source>
</evidence>
<evidence type="ECO:0000313" key="15">
    <source>
        <dbReference type="EnsemblPlants" id="Bo00763s140.1"/>
    </source>
</evidence>
<evidence type="ECO:0000256" key="6">
    <source>
        <dbReference type="ARBA" id="ARBA00022692"/>
    </source>
</evidence>
<keyword evidence="3" id="KW-1003">Cell membrane</keyword>
<evidence type="ECO:0000313" key="16">
    <source>
        <dbReference type="Proteomes" id="UP000032141"/>
    </source>
</evidence>
<evidence type="ECO:0000256" key="7">
    <source>
        <dbReference type="ARBA" id="ARBA00022741"/>
    </source>
</evidence>
<dbReference type="eggNOG" id="KOG1187">
    <property type="taxonomic scope" value="Eukaryota"/>
</dbReference>
<keyword evidence="4" id="KW-0723">Serine/threonine-protein kinase</keyword>
<dbReference type="STRING" id="109376.A0A0D2ZQY9"/>
<comment type="subcellular location">
    <subcellularLocation>
        <location evidence="1">Cell membrane</location>
        <topology evidence="1">Single-pass membrane protein</topology>
    </subcellularLocation>
</comment>
<evidence type="ECO:0000256" key="4">
    <source>
        <dbReference type="ARBA" id="ARBA00022527"/>
    </source>
</evidence>
<dbReference type="InterPro" id="IPR011009">
    <property type="entry name" value="Kinase-like_dom_sf"/>
</dbReference>
<dbReference type="PANTHER" id="PTHR47982:SF33">
    <property type="entry name" value="PROLINE-RICH RECEPTOR-LIKE PROTEIN KINASE PERK15"/>
    <property type="match status" value="1"/>
</dbReference>
<evidence type="ECO:0000256" key="12">
    <source>
        <dbReference type="ARBA" id="ARBA00047899"/>
    </source>
</evidence>
<dbReference type="Gene3D" id="1.10.510.10">
    <property type="entry name" value="Transferase(Phosphotransferase) domain 1"/>
    <property type="match status" value="1"/>
</dbReference>
<dbReference type="GO" id="GO:0005524">
    <property type="term" value="F:ATP binding"/>
    <property type="evidence" value="ECO:0007669"/>
    <property type="project" value="UniProtKB-KW"/>
</dbReference>
<reference evidence="15" key="1">
    <citation type="journal article" date="2014" name="Genome Biol.">
        <title>Transcriptome and methylome profiling reveals relics of genome dominance in the mesopolyploid Brassica oleracea.</title>
        <authorList>
            <person name="Parkin I.A."/>
            <person name="Koh C."/>
            <person name="Tang H."/>
            <person name="Robinson S.J."/>
            <person name="Kagale S."/>
            <person name="Clarke W.E."/>
            <person name="Town C.D."/>
            <person name="Nixon J."/>
            <person name="Krishnakumar V."/>
            <person name="Bidwell S.L."/>
            <person name="Denoeud F."/>
            <person name="Belcram H."/>
            <person name="Links M.G."/>
            <person name="Just J."/>
            <person name="Clarke C."/>
            <person name="Bender T."/>
            <person name="Huebert T."/>
            <person name="Mason A.S."/>
            <person name="Pires J.C."/>
            <person name="Barker G."/>
            <person name="Moore J."/>
            <person name="Walley P.G."/>
            <person name="Manoli S."/>
            <person name="Batley J."/>
            <person name="Edwards D."/>
            <person name="Nelson M.N."/>
            <person name="Wang X."/>
            <person name="Paterson A.H."/>
            <person name="King G."/>
            <person name="Bancroft I."/>
            <person name="Chalhoub B."/>
            <person name="Sharpe A.G."/>
        </authorList>
    </citation>
    <scope>NUCLEOTIDE SEQUENCE [LARGE SCALE GENOMIC DNA]</scope>
    <source>
        <strain evidence="15">cv. TO1000</strain>
    </source>
</reference>
<evidence type="ECO:0000256" key="10">
    <source>
        <dbReference type="ARBA" id="ARBA00022989"/>
    </source>
</evidence>
<comment type="catalytic activity">
    <reaction evidence="12">
        <text>L-threonyl-[protein] + ATP = O-phospho-L-threonyl-[protein] + ADP + H(+)</text>
        <dbReference type="Rhea" id="RHEA:46608"/>
        <dbReference type="Rhea" id="RHEA-COMP:11060"/>
        <dbReference type="Rhea" id="RHEA-COMP:11605"/>
        <dbReference type="ChEBI" id="CHEBI:15378"/>
        <dbReference type="ChEBI" id="CHEBI:30013"/>
        <dbReference type="ChEBI" id="CHEBI:30616"/>
        <dbReference type="ChEBI" id="CHEBI:61977"/>
        <dbReference type="ChEBI" id="CHEBI:456216"/>
        <dbReference type="EC" id="2.7.11.1"/>
    </reaction>
</comment>
<evidence type="ECO:0000256" key="1">
    <source>
        <dbReference type="ARBA" id="ARBA00004162"/>
    </source>
</evidence>
<keyword evidence="16" id="KW-1185">Reference proteome</keyword>
<keyword evidence="8" id="KW-0418">Kinase</keyword>
<proteinExistence type="predicted"/>
<dbReference type="InterPro" id="IPR000719">
    <property type="entry name" value="Prot_kinase_dom"/>
</dbReference>
<dbReference type="PROSITE" id="PS50011">
    <property type="entry name" value="PROTEIN_KINASE_DOM"/>
    <property type="match status" value="1"/>
</dbReference>
<keyword evidence="5" id="KW-0808">Transferase</keyword>
<dbReference type="SUPFAM" id="SSF56112">
    <property type="entry name" value="Protein kinase-like (PK-like)"/>
    <property type="match status" value="1"/>
</dbReference>
<evidence type="ECO:0000256" key="8">
    <source>
        <dbReference type="ARBA" id="ARBA00022777"/>
    </source>
</evidence>
<name>A0A0D2ZQY9_BRAOL</name>
<evidence type="ECO:0000256" key="2">
    <source>
        <dbReference type="ARBA" id="ARBA00012513"/>
    </source>
</evidence>
<dbReference type="AlphaFoldDB" id="A0A0D2ZQY9"/>
<protein>
    <recommendedName>
        <fullName evidence="2">non-specific serine/threonine protein kinase</fullName>
        <ecNumber evidence="2">2.7.11.1</ecNumber>
    </recommendedName>
</protein>